<dbReference type="AlphaFoldDB" id="F4MLR1"/>
<accession>F4MLR1</accession>
<reference evidence="1" key="2">
    <citation type="journal article" date="2012" name="Environ. Microbiol.">
        <title>Genomic content of uncultured Bacteroidetes from contrasting oceanic provinces in the North Atlantic Ocean.</title>
        <authorList>
            <person name="Gomez-Pereira P.R."/>
            <person name="Schuler M."/>
            <person name="Fuchs B.M."/>
            <person name="Bennke C."/>
            <person name="Teeling H."/>
            <person name="Waldmann J."/>
            <person name="Richter M."/>
            <person name="Barbe V."/>
            <person name="Bataille E."/>
            <person name="Glockner F.O."/>
            <person name="Amann R."/>
        </authorList>
    </citation>
    <scope>NUCLEOTIDE SEQUENCE</scope>
</reference>
<dbReference type="InterPro" id="IPR040807">
    <property type="entry name" value="DUF5522"/>
</dbReference>
<gene>
    <name evidence="1" type="ORF">S3_805_0009</name>
</gene>
<name>F4MLR1_9BACT</name>
<reference evidence="1" key="1">
    <citation type="submission" date="2010-05" db="EMBL/GenBank/DDBJ databases">
        <authorList>
            <person name="Genoscope - CEA"/>
        </authorList>
    </citation>
    <scope>NUCLEOTIDE SEQUENCE</scope>
</reference>
<organism evidence="1">
    <name type="scientific">uncultured Flavobacteriia bacterium</name>
    <dbReference type="NCBI Taxonomy" id="212695"/>
    <lineage>
        <taxon>Bacteria</taxon>
        <taxon>Pseudomonadati</taxon>
        <taxon>Bacteroidota</taxon>
        <taxon>Flavobacteriia</taxon>
        <taxon>environmental samples</taxon>
    </lineage>
</organism>
<protein>
    <submittedName>
        <fullName evidence="1">Uncharacterized protein</fullName>
    </submittedName>
</protein>
<sequence>MLEGKELAADDFYMSPEGYKVFTEQYHLKRGYCCVSGCKHCPYDFKNKK</sequence>
<proteinExistence type="predicted"/>
<evidence type="ECO:0000313" key="1">
    <source>
        <dbReference type="EMBL" id="CBL87074.1"/>
    </source>
</evidence>
<dbReference type="EMBL" id="FQ032807">
    <property type="protein sequence ID" value="CBL87074.1"/>
    <property type="molecule type" value="Genomic_DNA"/>
</dbReference>
<dbReference type="Pfam" id="PF17653">
    <property type="entry name" value="DUF5522"/>
    <property type="match status" value="1"/>
</dbReference>